<dbReference type="EMBL" id="CP058580">
    <property type="protein sequence ID" value="QLG64197.1"/>
    <property type="molecule type" value="Genomic_DNA"/>
</dbReference>
<reference evidence="1 2" key="1">
    <citation type="submission" date="2020-06" db="EMBL/GenBank/DDBJ databases">
        <title>NJ-3-1, isolated from saline soil.</title>
        <authorList>
            <person name="Cui H.L."/>
            <person name="Shi X."/>
        </authorList>
    </citation>
    <scope>NUCLEOTIDE SEQUENCE [LARGE SCALE GENOMIC DNA]</scope>
    <source>
        <strain evidence="1 2">NJ-3-1</strain>
        <plasmid evidence="1 2">unnamed1</plasmid>
    </source>
</reference>
<name>A0A7D5QD42_9EURY</name>
<dbReference type="GeneID" id="56039918"/>
<protein>
    <submittedName>
        <fullName evidence="1">Uncharacterized protein</fullName>
    </submittedName>
</protein>
<dbReference type="OrthoDB" id="346396at2157"/>
<keyword evidence="2" id="KW-1185">Reference proteome</keyword>
<sequence length="113" mass="12236">MTETRSDVVDAMARFHEDVPHRFQVSLTMSIDTRDDVSAVRDELNDVAGSRVVTTDDVMRLALLAAGRYHSLATKGSGDLEAIDRDQLVPLTGVLSSVVDDEHAPDLPDGASE</sequence>
<dbReference type="KEGG" id="halu:HUG12_20625"/>
<dbReference type="Proteomes" id="UP000509626">
    <property type="component" value="Plasmid unnamed1"/>
</dbReference>
<evidence type="ECO:0000313" key="1">
    <source>
        <dbReference type="EMBL" id="QLG64197.1"/>
    </source>
</evidence>
<dbReference type="AlphaFoldDB" id="A0A7D5QD42"/>
<geneLocation type="plasmid" evidence="1 2">
    <name>unnamed1</name>
</geneLocation>
<organism evidence="1 2">
    <name type="scientific">Halorarum salinum</name>
    <dbReference type="NCBI Taxonomy" id="2743089"/>
    <lineage>
        <taxon>Archaea</taxon>
        <taxon>Methanobacteriati</taxon>
        <taxon>Methanobacteriota</taxon>
        <taxon>Stenosarchaea group</taxon>
        <taxon>Halobacteria</taxon>
        <taxon>Halobacteriales</taxon>
        <taxon>Haloferacaceae</taxon>
        <taxon>Halorarum</taxon>
    </lineage>
</organism>
<evidence type="ECO:0000313" key="2">
    <source>
        <dbReference type="Proteomes" id="UP000509626"/>
    </source>
</evidence>
<dbReference type="RefSeq" id="WP_179270780.1">
    <property type="nucleotide sequence ID" value="NZ_CP058580.1"/>
</dbReference>
<accession>A0A7D5QD42</accession>
<keyword evidence="1" id="KW-0614">Plasmid</keyword>
<proteinExistence type="predicted"/>
<gene>
    <name evidence="1" type="ORF">HUG12_20625</name>
</gene>